<dbReference type="AlphaFoldDB" id="X1VL81"/>
<evidence type="ECO:0000256" key="4">
    <source>
        <dbReference type="ARBA" id="ARBA00022989"/>
    </source>
</evidence>
<evidence type="ECO:0000313" key="7">
    <source>
        <dbReference type="EMBL" id="GAJ08975.1"/>
    </source>
</evidence>
<sequence>MSHYTGQWKFYTLFMLITAGMMGVSITGDLFNMFVFLEIAAISSYALVAFGVDAEELEASF</sequence>
<keyword evidence="4 6" id="KW-1133">Transmembrane helix</keyword>
<organism evidence="7">
    <name type="scientific">marine sediment metagenome</name>
    <dbReference type="NCBI Taxonomy" id="412755"/>
    <lineage>
        <taxon>unclassified sequences</taxon>
        <taxon>metagenomes</taxon>
        <taxon>ecological metagenomes</taxon>
    </lineage>
</organism>
<dbReference type="EMBL" id="BARW01033366">
    <property type="protein sequence ID" value="GAJ08975.1"/>
    <property type="molecule type" value="Genomic_DNA"/>
</dbReference>
<dbReference type="InterPro" id="IPR050586">
    <property type="entry name" value="CPA3_Na-H_Antiporter_D"/>
</dbReference>
<dbReference type="GO" id="GO:0005886">
    <property type="term" value="C:plasma membrane"/>
    <property type="evidence" value="ECO:0007669"/>
    <property type="project" value="UniProtKB-SubCell"/>
</dbReference>
<feature type="non-terminal residue" evidence="7">
    <location>
        <position position="61"/>
    </location>
</feature>
<gene>
    <name evidence="7" type="ORF">S12H4_52563</name>
</gene>
<reference evidence="7" key="1">
    <citation type="journal article" date="2014" name="Front. Microbiol.">
        <title>High frequency of phylogenetically diverse reductive dehalogenase-homologous genes in deep subseafloor sedimentary metagenomes.</title>
        <authorList>
            <person name="Kawai M."/>
            <person name="Futagami T."/>
            <person name="Toyoda A."/>
            <person name="Takaki Y."/>
            <person name="Nishi S."/>
            <person name="Hori S."/>
            <person name="Arai W."/>
            <person name="Tsubouchi T."/>
            <person name="Morono Y."/>
            <person name="Uchiyama I."/>
            <person name="Ito T."/>
            <person name="Fujiyama A."/>
            <person name="Inagaki F."/>
            <person name="Takami H."/>
        </authorList>
    </citation>
    <scope>NUCLEOTIDE SEQUENCE</scope>
    <source>
        <strain evidence="7">Expedition CK06-06</strain>
    </source>
</reference>
<dbReference type="PANTHER" id="PTHR42703">
    <property type="entry name" value="NADH DEHYDROGENASE"/>
    <property type="match status" value="1"/>
</dbReference>
<feature type="transmembrane region" description="Helical" evidence="6">
    <location>
        <begin position="33"/>
        <end position="52"/>
    </location>
</feature>
<evidence type="ECO:0000256" key="1">
    <source>
        <dbReference type="ARBA" id="ARBA00004651"/>
    </source>
</evidence>
<feature type="transmembrane region" description="Helical" evidence="6">
    <location>
        <begin position="6"/>
        <end position="26"/>
    </location>
</feature>
<keyword evidence="3 6" id="KW-0812">Transmembrane</keyword>
<evidence type="ECO:0000256" key="3">
    <source>
        <dbReference type="ARBA" id="ARBA00022692"/>
    </source>
</evidence>
<proteinExistence type="predicted"/>
<dbReference type="PANTHER" id="PTHR42703:SF1">
    <property type="entry name" value="NA(+)_H(+) ANTIPORTER SUBUNIT D1"/>
    <property type="match status" value="1"/>
</dbReference>
<evidence type="ECO:0000256" key="2">
    <source>
        <dbReference type="ARBA" id="ARBA00022475"/>
    </source>
</evidence>
<evidence type="ECO:0000256" key="6">
    <source>
        <dbReference type="SAM" id="Phobius"/>
    </source>
</evidence>
<protein>
    <recommendedName>
        <fullName evidence="8">NADH:quinone oxidoreductase/Mrp antiporter membrane subunit domain-containing protein</fullName>
    </recommendedName>
</protein>
<evidence type="ECO:0000256" key="5">
    <source>
        <dbReference type="ARBA" id="ARBA00023136"/>
    </source>
</evidence>
<comment type="caution">
    <text evidence="7">The sequence shown here is derived from an EMBL/GenBank/DDBJ whole genome shotgun (WGS) entry which is preliminary data.</text>
</comment>
<evidence type="ECO:0008006" key="8">
    <source>
        <dbReference type="Google" id="ProtNLM"/>
    </source>
</evidence>
<keyword evidence="5 6" id="KW-0472">Membrane</keyword>
<name>X1VL81_9ZZZZ</name>
<accession>X1VL81</accession>
<keyword evidence="2" id="KW-1003">Cell membrane</keyword>
<comment type="subcellular location">
    <subcellularLocation>
        <location evidence="1">Cell membrane</location>
        <topology evidence="1">Multi-pass membrane protein</topology>
    </subcellularLocation>
</comment>